<keyword evidence="3" id="KW-1185">Reference proteome</keyword>
<evidence type="ECO:0000313" key="2">
    <source>
        <dbReference type="EMBL" id="TDP06505.1"/>
    </source>
</evidence>
<dbReference type="Proteomes" id="UP000295357">
    <property type="component" value="Unassembled WGS sequence"/>
</dbReference>
<feature type="region of interest" description="Disordered" evidence="1">
    <location>
        <begin position="26"/>
        <end position="47"/>
    </location>
</feature>
<dbReference type="EMBL" id="SNXE01000009">
    <property type="protein sequence ID" value="TDP06505.1"/>
    <property type="molecule type" value="Genomic_DNA"/>
</dbReference>
<comment type="caution">
    <text evidence="2">The sequence shown here is derived from an EMBL/GenBank/DDBJ whole genome shotgun (WGS) entry which is preliminary data.</text>
</comment>
<name>A0A4R6MWB9_9BURK</name>
<feature type="region of interest" description="Disordered" evidence="1">
    <location>
        <begin position="1"/>
        <end position="20"/>
    </location>
</feature>
<accession>A0A4R6MWB9</accession>
<evidence type="ECO:0000313" key="3">
    <source>
        <dbReference type="Proteomes" id="UP000295357"/>
    </source>
</evidence>
<organism evidence="2 3">
    <name type="scientific">Roseateles asaccharophilus</name>
    <dbReference type="NCBI Taxonomy" id="582607"/>
    <lineage>
        <taxon>Bacteria</taxon>
        <taxon>Pseudomonadati</taxon>
        <taxon>Pseudomonadota</taxon>
        <taxon>Betaproteobacteria</taxon>
        <taxon>Burkholderiales</taxon>
        <taxon>Sphaerotilaceae</taxon>
        <taxon>Roseateles</taxon>
    </lineage>
</organism>
<reference evidence="2 3" key="1">
    <citation type="submission" date="2019-03" db="EMBL/GenBank/DDBJ databases">
        <title>Genomic Encyclopedia of Type Strains, Phase IV (KMG-IV): sequencing the most valuable type-strain genomes for metagenomic binning, comparative biology and taxonomic classification.</title>
        <authorList>
            <person name="Goeker M."/>
        </authorList>
    </citation>
    <scope>NUCLEOTIDE SEQUENCE [LARGE SCALE GENOMIC DNA]</scope>
    <source>
        <strain evidence="2 3">DSM 25082</strain>
    </source>
</reference>
<proteinExistence type="predicted"/>
<gene>
    <name evidence="2" type="ORF">DFR39_109186</name>
</gene>
<evidence type="ECO:0000256" key="1">
    <source>
        <dbReference type="SAM" id="MobiDB-lite"/>
    </source>
</evidence>
<dbReference type="AlphaFoldDB" id="A0A4R6MWB9"/>
<sequence length="47" mass="5417">MHRQHEAEHLGPIPNADRMRQRCALESGPQFGCKPQPLLSKLRPQEK</sequence>
<protein>
    <submittedName>
        <fullName evidence="2">Uncharacterized protein</fullName>
    </submittedName>
</protein>